<organism evidence="1 2">
    <name type="scientific">Turicibacter sanguinis</name>
    <dbReference type="NCBI Taxonomy" id="154288"/>
    <lineage>
        <taxon>Bacteria</taxon>
        <taxon>Bacillati</taxon>
        <taxon>Bacillota</taxon>
        <taxon>Erysipelotrichia</taxon>
        <taxon>Erysipelotrichales</taxon>
        <taxon>Turicibacteraceae</taxon>
        <taxon>Turicibacter</taxon>
    </lineage>
</organism>
<dbReference type="AlphaFoldDB" id="A0A9X4XF93"/>
<evidence type="ECO:0000313" key="1">
    <source>
        <dbReference type="EMBL" id="MTK22226.1"/>
    </source>
</evidence>
<dbReference type="EMBL" id="WMQE01000033">
    <property type="protein sequence ID" value="MTK22226.1"/>
    <property type="molecule type" value="Genomic_DNA"/>
</dbReference>
<evidence type="ECO:0008006" key="3">
    <source>
        <dbReference type="Google" id="ProtNLM"/>
    </source>
</evidence>
<protein>
    <recommendedName>
        <fullName evidence="3">Phage protein</fullName>
    </recommendedName>
</protein>
<accession>A0A9X4XF93</accession>
<dbReference type="RefSeq" id="WP_155222998.1">
    <property type="nucleotide sequence ID" value="NZ_CAJJOK010000023.1"/>
</dbReference>
<sequence length="122" mass="13966">MSKKPFAIWEVNGIEYKLKLKTATVSQLEEKLGRSLMAVFNTDGMPPLSIMLTIAHGAMKDWNSNIKRSDVDDLFDQYLDEGGSQLEFFTKTFMDIYKVSGFFTAKQIQEMENNLEKVQEAL</sequence>
<name>A0A9X4XF93_9FIRM</name>
<dbReference type="Proteomes" id="UP000487649">
    <property type="component" value="Unassembled WGS sequence"/>
</dbReference>
<dbReference type="Pfam" id="PF19591">
    <property type="entry name" value="DUF6096"/>
    <property type="match status" value="1"/>
</dbReference>
<evidence type="ECO:0000313" key="2">
    <source>
        <dbReference type="Proteomes" id="UP000487649"/>
    </source>
</evidence>
<reference evidence="1 2" key="1">
    <citation type="journal article" date="2019" name="Nat. Med.">
        <title>A library of human gut bacterial isolates paired with longitudinal multiomics data enables mechanistic microbiome research.</title>
        <authorList>
            <person name="Poyet M."/>
            <person name="Groussin M."/>
            <person name="Gibbons S.M."/>
            <person name="Avila-Pacheco J."/>
            <person name="Jiang X."/>
            <person name="Kearney S.M."/>
            <person name="Perrotta A.R."/>
            <person name="Berdy B."/>
            <person name="Zhao S."/>
            <person name="Lieberman T.D."/>
            <person name="Swanson P.K."/>
            <person name="Smith M."/>
            <person name="Roesemann S."/>
            <person name="Alexander J.E."/>
            <person name="Rich S.A."/>
            <person name="Livny J."/>
            <person name="Vlamakis H."/>
            <person name="Clish C."/>
            <person name="Bullock K."/>
            <person name="Deik A."/>
            <person name="Scott J."/>
            <person name="Pierce K.A."/>
            <person name="Xavier R.J."/>
            <person name="Alm E.J."/>
        </authorList>
    </citation>
    <scope>NUCLEOTIDE SEQUENCE [LARGE SCALE GENOMIC DNA]</scope>
    <source>
        <strain evidence="1 2">BIOML-A198</strain>
    </source>
</reference>
<gene>
    <name evidence="1" type="ORF">GMA92_12470</name>
</gene>
<proteinExistence type="predicted"/>
<comment type="caution">
    <text evidence="1">The sequence shown here is derived from an EMBL/GenBank/DDBJ whole genome shotgun (WGS) entry which is preliminary data.</text>
</comment>
<dbReference type="InterPro" id="IPR046078">
    <property type="entry name" value="DUF6096"/>
</dbReference>